<dbReference type="RefSeq" id="WP_282213530.1">
    <property type="nucleotide sequence ID" value="NZ_OX458332.1"/>
</dbReference>
<name>A0AA35UIS0_METCP</name>
<accession>A0AA35UIS0</accession>
<evidence type="ECO:0000256" key="1">
    <source>
        <dbReference type="SAM" id="MobiDB-lite"/>
    </source>
</evidence>
<gene>
    <name evidence="2" type="ORF">MCNOR_0500</name>
</gene>
<feature type="region of interest" description="Disordered" evidence="1">
    <location>
        <begin position="208"/>
        <end position="231"/>
    </location>
</feature>
<reference evidence="2" key="1">
    <citation type="submission" date="2023-03" db="EMBL/GenBank/DDBJ databases">
        <authorList>
            <person name="Pearce D."/>
        </authorList>
    </citation>
    <scope>NUCLEOTIDE SEQUENCE</scope>
    <source>
        <strain evidence="2">Mc</strain>
    </source>
</reference>
<evidence type="ECO:0000313" key="2">
    <source>
        <dbReference type="EMBL" id="CAI8743077.1"/>
    </source>
</evidence>
<proteinExistence type="predicted"/>
<dbReference type="EMBL" id="OX458332">
    <property type="protein sequence ID" value="CAI8743077.1"/>
    <property type="molecule type" value="Genomic_DNA"/>
</dbReference>
<feature type="compositionally biased region" description="Polar residues" evidence="1">
    <location>
        <begin position="183"/>
        <end position="195"/>
    </location>
</feature>
<organism evidence="2 3">
    <name type="scientific">Methylococcus capsulatus</name>
    <dbReference type="NCBI Taxonomy" id="414"/>
    <lineage>
        <taxon>Bacteria</taxon>
        <taxon>Pseudomonadati</taxon>
        <taxon>Pseudomonadota</taxon>
        <taxon>Gammaproteobacteria</taxon>
        <taxon>Methylococcales</taxon>
        <taxon>Methylococcaceae</taxon>
        <taxon>Methylococcus</taxon>
    </lineage>
</organism>
<evidence type="ECO:0000313" key="3">
    <source>
        <dbReference type="Proteomes" id="UP001158598"/>
    </source>
</evidence>
<sequence>MATAGPNYASTAVSDSTLAGNAWSNPSNGTASDNSYATASSNGTQYLKATGFGFSIPTGATIDGIVVEWERKASSSTVKDKAVRIVKGGVVGATDKSAAGDWPTTDTFASYGSSSDLWGETWTAADINAANFGAAIATQSTFVRTASVDAVRITVYYTDVSAITESATATESSDAAATVSDGVTETATASESGDATSALVADITESATATESSDSALGPKQGDITESATAAESSDAVAFSADSVTESASATDTQDASATANASIIETASASESSSASVIVYASASESATATESSDGIAVGQLYREDATGFLVVKSGAGAGYTALAAPTTAAAWRVLDIYGSTSAWHPSDDPPAQESAAPTVDYSNVTGTKPPADATRNQIYIQSGTPSSPVAGDLWFDTANKTWATWTGSLWQVVSDVTAYKTAASIAGQGAFATLNLLTSANIDSYLSDAALGTLKLALNALSVLQGASGLVSTTYNTWVQTSTWNIPAVASASLRGKFLLLLWRQWNDLGTDYTGASAIKRDGATLVDVYDRITTNASGIGKSQTIAWIDSSPPATAAFSYSVHVFQNYNGSAPNINSNFAILELKRS</sequence>
<protein>
    <submittedName>
        <fullName evidence="2">Uncharacterized protein</fullName>
    </submittedName>
</protein>
<feature type="region of interest" description="Disordered" evidence="1">
    <location>
        <begin position="345"/>
        <end position="366"/>
    </location>
</feature>
<feature type="compositionally biased region" description="Low complexity" evidence="1">
    <location>
        <begin position="167"/>
        <end position="181"/>
    </location>
</feature>
<dbReference type="Proteomes" id="UP001158598">
    <property type="component" value="Chromosome"/>
</dbReference>
<feature type="region of interest" description="Disordered" evidence="1">
    <location>
        <begin position="167"/>
        <end position="196"/>
    </location>
</feature>
<dbReference type="AlphaFoldDB" id="A0AA35UIS0"/>